<dbReference type="STRING" id="42157.A0A182EQQ0"/>
<proteinExistence type="predicted"/>
<evidence type="ECO:0000313" key="1">
    <source>
        <dbReference type="EMBL" id="VDM94192.1"/>
    </source>
</evidence>
<dbReference type="OrthoDB" id="5826890at2759"/>
<dbReference type="InterPro" id="IPR024855">
    <property type="entry name" value="UNC79"/>
</dbReference>
<keyword evidence="2" id="KW-1185">Reference proteome</keyword>
<name>A0A182EQQ0_ONCOC</name>
<dbReference type="Pfam" id="PF14776">
    <property type="entry name" value="UNC-79"/>
    <property type="match status" value="1"/>
</dbReference>
<reference evidence="3" key="1">
    <citation type="submission" date="2016-06" db="UniProtKB">
        <authorList>
            <consortium name="WormBaseParasite"/>
        </authorList>
    </citation>
    <scope>IDENTIFICATION</scope>
</reference>
<evidence type="ECO:0000313" key="2">
    <source>
        <dbReference type="Proteomes" id="UP000271087"/>
    </source>
</evidence>
<dbReference type="EMBL" id="UYRW01006033">
    <property type="protein sequence ID" value="VDM94192.1"/>
    <property type="molecule type" value="Genomic_DNA"/>
</dbReference>
<dbReference type="PANTHER" id="PTHR21696:SF2">
    <property type="entry name" value="PROTEIN UNC-79 HOMOLOG"/>
    <property type="match status" value="1"/>
</dbReference>
<protein>
    <submittedName>
        <fullName evidence="3">GCFC domain-containing protein</fullName>
    </submittedName>
</protein>
<dbReference type="Proteomes" id="UP000271087">
    <property type="component" value="Unassembled WGS sequence"/>
</dbReference>
<evidence type="ECO:0000313" key="3">
    <source>
        <dbReference type="WBParaSite" id="nOo.2.0.1.t10465-RA"/>
    </source>
</evidence>
<gene>
    <name evidence="1" type="ORF">NOO_LOCUS10465</name>
</gene>
<sequence>MNHYENFIETLMPNPPEYAKVGGVWDKLSTKKEQMRDGLHKLLAIMPYDIITLNMWNRLIPEWMQSICDLIEDDDFSEFRILLSKIFEPDLRPLPFNNEQLYQFITDNLTTGDETKISNALDWILSLMEITIPLPILLDAFSKCASRISQMELKRNNENGLEEEHISLHVSMIDIISQQVSLNDQAQQELKTIAEQIFSTCAIILQKPFAHCKHSCRNPELDEFLDCLACQQSVFVYQTVARLMERLSPKQELRIVVHADEPIIDWKTQIADISSEESSDSKSGSSVLASVSDTLSSSLLQKSATPQNFELHFQTATIHETNVEFVGLLPSEEVCEIA</sequence>
<organism evidence="3">
    <name type="scientific">Onchocerca ochengi</name>
    <name type="common">Filarial nematode worm</name>
    <dbReference type="NCBI Taxonomy" id="42157"/>
    <lineage>
        <taxon>Eukaryota</taxon>
        <taxon>Metazoa</taxon>
        <taxon>Ecdysozoa</taxon>
        <taxon>Nematoda</taxon>
        <taxon>Chromadorea</taxon>
        <taxon>Rhabditida</taxon>
        <taxon>Spirurina</taxon>
        <taxon>Spiruromorpha</taxon>
        <taxon>Filarioidea</taxon>
        <taxon>Onchocercidae</taxon>
        <taxon>Onchocerca</taxon>
    </lineage>
</organism>
<accession>A0A182EQQ0</accession>
<reference evidence="1 2" key="2">
    <citation type="submission" date="2018-08" db="EMBL/GenBank/DDBJ databases">
        <authorList>
            <person name="Laetsch R D."/>
            <person name="Stevens L."/>
            <person name="Kumar S."/>
            <person name="Blaxter L. M."/>
        </authorList>
    </citation>
    <scope>NUCLEOTIDE SEQUENCE [LARGE SCALE GENOMIC DNA]</scope>
</reference>
<dbReference type="AlphaFoldDB" id="A0A182EQQ0"/>
<dbReference type="PANTHER" id="PTHR21696">
    <property type="entry name" value="PROTEIN UNC-79 HOMOLOG"/>
    <property type="match status" value="1"/>
</dbReference>
<dbReference type="WBParaSite" id="nOo.2.0.1.t10465-RA">
    <property type="protein sequence ID" value="nOo.2.0.1.t10465-RA"/>
    <property type="gene ID" value="nOo.2.0.1.g10465"/>
</dbReference>